<sequence>MIRIIIIDDHGLFRDGLSSLIAKNGDLSITGEAGNAVDALTLMAGDGWDLALLDVRLPDMSGLEVLRRVRASGCLRPVLVVTQIQDFHLARRLLQSGANGFIDKTCLGDELLRAIRLVSQGGLYLTDELRDRLATNTGQPEVKEHPHDRLSAQEYTILIRIARGMTVSRIADDLRVSPSTVTTYRRRIKDKLGIQGSTADLVRYAMEHALLM</sequence>
<dbReference type="CDD" id="cd06170">
    <property type="entry name" value="LuxR_C_like"/>
    <property type="match status" value="1"/>
</dbReference>
<evidence type="ECO:0000259" key="7">
    <source>
        <dbReference type="PROSITE" id="PS50110"/>
    </source>
</evidence>
<dbReference type="PROSITE" id="PS50043">
    <property type="entry name" value="HTH_LUXR_2"/>
    <property type="match status" value="1"/>
</dbReference>
<dbReference type="PRINTS" id="PR00038">
    <property type="entry name" value="HTHLUXR"/>
</dbReference>
<evidence type="ECO:0000256" key="3">
    <source>
        <dbReference type="ARBA" id="ARBA00023125"/>
    </source>
</evidence>
<proteinExistence type="predicted"/>
<organism evidence="8 9">
    <name type="scientific">Candidatus Magnetaquiglobus chichijimensis</name>
    <dbReference type="NCBI Taxonomy" id="3141448"/>
    <lineage>
        <taxon>Bacteria</taxon>
        <taxon>Pseudomonadati</taxon>
        <taxon>Pseudomonadota</taxon>
        <taxon>Magnetococcia</taxon>
        <taxon>Magnetococcales</taxon>
        <taxon>Candidatus Magnetaquicoccaceae</taxon>
        <taxon>Candidatus Magnetaquiglobus</taxon>
    </lineage>
</organism>
<evidence type="ECO:0000313" key="8">
    <source>
        <dbReference type="EMBL" id="GAB0056422.1"/>
    </source>
</evidence>
<protein>
    <submittedName>
        <fullName evidence="8">Response regulator UvrY</fullName>
    </submittedName>
</protein>
<keyword evidence="4" id="KW-0804">Transcription</keyword>
<dbReference type="PROSITE" id="PS50110">
    <property type="entry name" value="RESPONSE_REGULATORY"/>
    <property type="match status" value="1"/>
</dbReference>
<dbReference type="InterPro" id="IPR001789">
    <property type="entry name" value="Sig_transdc_resp-reg_receiver"/>
</dbReference>
<keyword evidence="3" id="KW-0238">DNA-binding</keyword>
<feature type="modified residue" description="4-aspartylphosphate" evidence="5">
    <location>
        <position position="54"/>
    </location>
</feature>
<dbReference type="InterPro" id="IPR011006">
    <property type="entry name" value="CheY-like_superfamily"/>
</dbReference>
<dbReference type="Proteomes" id="UP001628193">
    <property type="component" value="Unassembled WGS sequence"/>
</dbReference>
<evidence type="ECO:0000259" key="6">
    <source>
        <dbReference type="PROSITE" id="PS50043"/>
    </source>
</evidence>
<dbReference type="Pfam" id="PF00072">
    <property type="entry name" value="Response_reg"/>
    <property type="match status" value="1"/>
</dbReference>
<dbReference type="SMART" id="SM00448">
    <property type="entry name" value="REC"/>
    <property type="match status" value="1"/>
</dbReference>
<evidence type="ECO:0000256" key="1">
    <source>
        <dbReference type="ARBA" id="ARBA00022553"/>
    </source>
</evidence>
<dbReference type="PROSITE" id="PS00622">
    <property type="entry name" value="HTH_LUXR_1"/>
    <property type="match status" value="1"/>
</dbReference>
<gene>
    <name evidence="8" type="primary">uvrY</name>
    <name evidence="8" type="ORF">SIID45300_00729</name>
</gene>
<feature type="domain" description="HTH luxR-type" evidence="6">
    <location>
        <begin position="143"/>
        <end position="209"/>
    </location>
</feature>
<dbReference type="EMBL" id="BAAFGK010000002">
    <property type="protein sequence ID" value="GAB0056422.1"/>
    <property type="molecule type" value="Genomic_DNA"/>
</dbReference>
<dbReference type="PANTHER" id="PTHR43214">
    <property type="entry name" value="TWO-COMPONENT RESPONSE REGULATOR"/>
    <property type="match status" value="1"/>
</dbReference>
<dbReference type="PANTHER" id="PTHR43214:SF41">
    <property type="entry name" value="NITRATE_NITRITE RESPONSE REGULATOR PROTEIN NARP"/>
    <property type="match status" value="1"/>
</dbReference>
<dbReference type="SMART" id="SM00421">
    <property type="entry name" value="HTH_LUXR"/>
    <property type="match status" value="1"/>
</dbReference>
<feature type="domain" description="Response regulatory" evidence="7">
    <location>
        <begin position="3"/>
        <end position="119"/>
    </location>
</feature>
<keyword evidence="9" id="KW-1185">Reference proteome</keyword>
<dbReference type="InterPro" id="IPR039420">
    <property type="entry name" value="WalR-like"/>
</dbReference>
<keyword evidence="1 5" id="KW-0597">Phosphoprotein</keyword>
<dbReference type="InterPro" id="IPR016032">
    <property type="entry name" value="Sig_transdc_resp-reg_C-effctor"/>
</dbReference>
<keyword evidence="2" id="KW-0805">Transcription regulation</keyword>
<evidence type="ECO:0000313" key="9">
    <source>
        <dbReference type="Proteomes" id="UP001628193"/>
    </source>
</evidence>
<comment type="caution">
    <text evidence="8">The sequence shown here is derived from an EMBL/GenBank/DDBJ whole genome shotgun (WGS) entry which is preliminary data.</text>
</comment>
<evidence type="ECO:0000256" key="5">
    <source>
        <dbReference type="PROSITE-ProRule" id="PRU00169"/>
    </source>
</evidence>
<dbReference type="CDD" id="cd17535">
    <property type="entry name" value="REC_NarL-like"/>
    <property type="match status" value="1"/>
</dbReference>
<dbReference type="InterPro" id="IPR000792">
    <property type="entry name" value="Tscrpt_reg_LuxR_C"/>
</dbReference>
<evidence type="ECO:0000256" key="2">
    <source>
        <dbReference type="ARBA" id="ARBA00023015"/>
    </source>
</evidence>
<accession>A0ABQ0C6A6</accession>
<dbReference type="InterPro" id="IPR058245">
    <property type="entry name" value="NreC/VraR/RcsB-like_REC"/>
</dbReference>
<evidence type="ECO:0000256" key="4">
    <source>
        <dbReference type="ARBA" id="ARBA00023163"/>
    </source>
</evidence>
<dbReference type="SUPFAM" id="SSF46894">
    <property type="entry name" value="C-terminal effector domain of the bipartite response regulators"/>
    <property type="match status" value="1"/>
</dbReference>
<dbReference type="RefSeq" id="WP_420904129.1">
    <property type="nucleotide sequence ID" value="NZ_BAAFGK010000002.1"/>
</dbReference>
<dbReference type="Pfam" id="PF00196">
    <property type="entry name" value="GerE"/>
    <property type="match status" value="1"/>
</dbReference>
<name>A0ABQ0C6A6_9PROT</name>
<reference evidence="8 9" key="2">
    <citation type="submission" date="2024-09" db="EMBL/GenBank/DDBJ databases">
        <title>Draft genome sequence of Candidatus Magnetaquicoccaceae bacterium FCR-1.</title>
        <authorList>
            <person name="Shimoshige H."/>
            <person name="Shimamura S."/>
            <person name="Taoka A."/>
            <person name="Kobayashi H."/>
            <person name="Maekawa T."/>
        </authorList>
    </citation>
    <scope>NUCLEOTIDE SEQUENCE [LARGE SCALE GENOMIC DNA]</scope>
    <source>
        <strain evidence="8 9">FCR-1</strain>
    </source>
</reference>
<reference evidence="8 9" key="1">
    <citation type="submission" date="2024-05" db="EMBL/GenBank/DDBJ databases">
        <authorList>
            <consortium name="Candidatus Magnetaquicoccaceae bacterium FCR-1 genome sequencing consortium"/>
            <person name="Shimoshige H."/>
            <person name="Shimamura S."/>
            <person name="Taoka A."/>
            <person name="Kobayashi H."/>
            <person name="Maekawa T."/>
        </authorList>
    </citation>
    <scope>NUCLEOTIDE SEQUENCE [LARGE SCALE GENOMIC DNA]</scope>
    <source>
        <strain evidence="8 9">FCR-1</strain>
    </source>
</reference>
<dbReference type="Gene3D" id="3.40.50.2300">
    <property type="match status" value="1"/>
</dbReference>
<dbReference type="SUPFAM" id="SSF52172">
    <property type="entry name" value="CheY-like"/>
    <property type="match status" value="1"/>
</dbReference>